<protein>
    <submittedName>
        <fullName evidence="3">Uncharacterized protein</fullName>
    </submittedName>
</protein>
<feature type="compositionally biased region" description="Basic residues" evidence="1">
    <location>
        <begin position="1"/>
        <end position="11"/>
    </location>
</feature>
<feature type="compositionally biased region" description="Basic and acidic residues" evidence="1">
    <location>
        <begin position="13"/>
        <end position="22"/>
    </location>
</feature>
<dbReference type="EMBL" id="JAYKXP010000102">
    <property type="protein sequence ID" value="KAK7026673.1"/>
    <property type="molecule type" value="Genomic_DNA"/>
</dbReference>
<dbReference type="AlphaFoldDB" id="A0AAW0BLH9"/>
<reference evidence="3 4" key="1">
    <citation type="submission" date="2024-01" db="EMBL/GenBank/DDBJ databases">
        <title>A draft genome for a cacao thread blight-causing isolate of Paramarasmius palmivorus.</title>
        <authorList>
            <person name="Baruah I.K."/>
            <person name="Bukari Y."/>
            <person name="Amoako-Attah I."/>
            <person name="Meinhardt L.W."/>
            <person name="Bailey B.A."/>
            <person name="Cohen S.P."/>
        </authorList>
    </citation>
    <scope>NUCLEOTIDE SEQUENCE [LARGE SCALE GENOMIC DNA]</scope>
    <source>
        <strain evidence="3 4">GH-12</strain>
    </source>
</reference>
<evidence type="ECO:0000313" key="4">
    <source>
        <dbReference type="Proteomes" id="UP001383192"/>
    </source>
</evidence>
<accession>A0AAW0BLH9</accession>
<proteinExistence type="predicted"/>
<evidence type="ECO:0000313" key="2">
    <source>
        <dbReference type="EMBL" id="KAK7026654.1"/>
    </source>
</evidence>
<name>A0AAW0BLH9_9AGAR</name>
<sequence length="210" mass="24600">MPWPKVRKTLAQRRQENREKSARHYAKHRTRILASKKTARDLNAREAELYKSGTRHRSKEEEQERRLGTIGASSTAQMKQISNKLVKYLSGSASGFFDSLYQSCIDYNRSNPDNNSPNMSVQEAETTLTNLLTACYRLENEILQDELHMEYQKARVLTKRVKCILDCVYNMEMIIMDPDEDLEQAYHRRRLDFQKRQVQAWIDGAEPIPE</sequence>
<gene>
    <name evidence="2" type="ORF">VNI00_015527</name>
    <name evidence="3" type="ORF">VNI00_015546</name>
</gene>
<comment type="caution">
    <text evidence="3">The sequence shown here is derived from an EMBL/GenBank/DDBJ whole genome shotgun (WGS) entry which is preliminary data.</text>
</comment>
<dbReference type="EMBL" id="JAYKXP010000102">
    <property type="protein sequence ID" value="KAK7026654.1"/>
    <property type="molecule type" value="Genomic_DNA"/>
</dbReference>
<evidence type="ECO:0000256" key="1">
    <source>
        <dbReference type="SAM" id="MobiDB-lite"/>
    </source>
</evidence>
<evidence type="ECO:0000313" key="3">
    <source>
        <dbReference type="EMBL" id="KAK7026673.1"/>
    </source>
</evidence>
<organism evidence="3 4">
    <name type="scientific">Paramarasmius palmivorus</name>
    <dbReference type="NCBI Taxonomy" id="297713"/>
    <lineage>
        <taxon>Eukaryota</taxon>
        <taxon>Fungi</taxon>
        <taxon>Dikarya</taxon>
        <taxon>Basidiomycota</taxon>
        <taxon>Agaricomycotina</taxon>
        <taxon>Agaricomycetes</taxon>
        <taxon>Agaricomycetidae</taxon>
        <taxon>Agaricales</taxon>
        <taxon>Marasmiineae</taxon>
        <taxon>Marasmiaceae</taxon>
        <taxon>Paramarasmius</taxon>
    </lineage>
</organism>
<feature type="compositionally biased region" description="Basic and acidic residues" evidence="1">
    <location>
        <begin position="58"/>
        <end position="67"/>
    </location>
</feature>
<dbReference type="Proteomes" id="UP001383192">
    <property type="component" value="Unassembled WGS sequence"/>
</dbReference>
<feature type="region of interest" description="Disordered" evidence="1">
    <location>
        <begin position="1"/>
        <end position="68"/>
    </location>
</feature>
<keyword evidence="4" id="KW-1185">Reference proteome</keyword>
<feature type="compositionally biased region" description="Basic and acidic residues" evidence="1">
    <location>
        <begin position="38"/>
        <end position="49"/>
    </location>
</feature>